<keyword evidence="2" id="KW-0808">Transferase</keyword>
<protein>
    <recommendedName>
        <fullName evidence="3">Putative gamma-glutamylcyclotransferase</fullName>
    </recommendedName>
</protein>
<evidence type="ECO:0000259" key="4">
    <source>
        <dbReference type="Pfam" id="PF06094"/>
    </source>
</evidence>
<sequence length="148" mass="17033">MSTEFSCFFYGSLIFPEVMGRILSDYGKEKITVHINSGAPAVLKGYKRRQVRGAWYPAIIKSNENDEAKGIFLKGLSYNDILKLDDYEGDQYKREDVKVFVGDSLDPIPAQTYVWIESANMLEDKDWDPTEFKKKFDKNMINLANPDE</sequence>
<dbReference type="PANTHER" id="PTHR31544">
    <property type="entry name" value="AIG2-LIKE PROTEIN D"/>
    <property type="match status" value="1"/>
</dbReference>
<dbReference type="GO" id="GO:0016740">
    <property type="term" value="F:transferase activity"/>
    <property type="evidence" value="ECO:0007669"/>
    <property type="project" value="UniProtKB-KW"/>
</dbReference>
<organism evidence="5 6">
    <name type="scientific">Gigaspora rosea</name>
    <dbReference type="NCBI Taxonomy" id="44941"/>
    <lineage>
        <taxon>Eukaryota</taxon>
        <taxon>Fungi</taxon>
        <taxon>Fungi incertae sedis</taxon>
        <taxon>Mucoromycota</taxon>
        <taxon>Glomeromycotina</taxon>
        <taxon>Glomeromycetes</taxon>
        <taxon>Diversisporales</taxon>
        <taxon>Gigasporaceae</taxon>
        <taxon>Gigaspora</taxon>
    </lineage>
</organism>
<reference evidence="5 6" key="1">
    <citation type="submission" date="2018-06" db="EMBL/GenBank/DDBJ databases">
        <title>Comparative genomics reveals the genomic features of Rhizophagus irregularis, R. cerebriforme, R. diaphanum and Gigaspora rosea, and their symbiotic lifestyle signature.</title>
        <authorList>
            <person name="Morin E."/>
            <person name="San Clemente H."/>
            <person name="Chen E.C.H."/>
            <person name="De La Providencia I."/>
            <person name="Hainaut M."/>
            <person name="Kuo A."/>
            <person name="Kohler A."/>
            <person name="Murat C."/>
            <person name="Tang N."/>
            <person name="Roy S."/>
            <person name="Loubradou J."/>
            <person name="Henrissat B."/>
            <person name="Grigoriev I.V."/>
            <person name="Corradi N."/>
            <person name="Roux C."/>
            <person name="Martin F.M."/>
        </authorList>
    </citation>
    <scope>NUCLEOTIDE SEQUENCE [LARGE SCALE GENOMIC DNA]</scope>
    <source>
        <strain evidence="5 6">DAOM 194757</strain>
    </source>
</reference>
<dbReference type="OrthoDB" id="1044435at2759"/>
<evidence type="ECO:0000313" key="6">
    <source>
        <dbReference type="Proteomes" id="UP000266673"/>
    </source>
</evidence>
<dbReference type="InterPro" id="IPR013024">
    <property type="entry name" value="GGCT-like"/>
</dbReference>
<evidence type="ECO:0000256" key="3">
    <source>
        <dbReference type="ARBA" id="ARBA00030602"/>
    </source>
</evidence>
<proteinExistence type="inferred from homology"/>
<accession>A0A397VB74</accession>
<dbReference type="EMBL" id="QKWP01000506">
    <property type="protein sequence ID" value="RIB18948.1"/>
    <property type="molecule type" value="Genomic_DNA"/>
</dbReference>
<evidence type="ECO:0000256" key="1">
    <source>
        <dbReference type="ARBA" id="ARBA00008861"/>
    </source>
</evidence>
<comment type="similarity">
    <text evidence="1">Belongs to the gamma-glutamylcyclotransferase family.</text>
</comment>
<dbReference type="Gene3D" id="3.10.490.10">
    <property type="entry name" value="Gamma-glutamyl cyclotransferase-like"/>
    <property type="match status" value="1"/>
</dbReference>
<evidence type="ECO:0000256" key="2">
    <source>
        <dbReference type="ARBA" id="ARBA00022679"/>
    </source>
</evidence>
<evidence type="ECO:0000313" key="5">
    <source>
        <dbReference type="EMBL" id="RIB18948.1"/>
    </source>
</evidence>
<feature type="domain" description="Gamma-glutamylcyclotransferase AIG2-like" evidence="4">
    <location>
        <begin position="7"/>
        <end position="128"/>
    </location>
</feature>
<dbReference type="InterPro" id="IPR009288">
    <property type="entry name" value="AIG2-like_dom"/>
</dbReference>
<keyword evidence="6" id="KW-1185">Reference proteome</keyword>
<dbReference type="Pfam" id="PF06094">
    <property type="entry name" value="GGACT"/>
    <property type="match status" value="1"/>
</dbReference>
<dbReference type="CDD" id="cd06661">
    <property type="entry name" value="GGCT_like"/>
    <property type="match status" value="1"/>
</dbReference>
<dbReference type="Proteomes" id="UP000266673">
    <property type="component" value="Unassembled WGS sequence"/>
</dbReference>
<comment type="caution">
    <text evidence="5">The sequence shown here is derived from an EMBL/GenBank/DDBJ whole genome shotgun (WGS) entry which is preliminary data.</text>
</comment>
<dbReference type="SUPFAM" id="SSF110857">
    <property type="entry name" value="Gamma-glutamyl cyclotransferase-like"/>
    <property type="match status" value="1"/>
</dbReference>
<dbReference type="InterPro" id="IPR036568">
    <property type="entry name" value="GGCT-like_sf"/>
</dbReference>
<gene>
    <name evidence="5" type="ORF">C2G38_2183219</name>
</gene>
<name>A0A397VB74_9GLOM</name>
<dbReference type="InterPro" id="IPR045038">
    <property type="entry name" value="AIG2-like"/>
</dbReference>
<dbReference type="AlphaFoldDB" id="A0A397VB74"/>
<dbReference type="PANTHER" id="PTHR31544:SF2">
    <property type="entry name" value="AIG2-LIKE PROTEIN D"/>
    <property type="match status" value="1"/>
</dbReference>